<dbReference type="InterPro" id="IPR051906">
    <property type="entry name" value="TolC-like"/>
</dbReference>
<dbReference type="GO" id="GO:0015562">
    <property type="term" value="F:efflux transmembrane transporter activity"/>
    <property type="evidence" value="ECO:0007669"/>
    <property type="project" value="InterPro"/>
</dbReference>
<evidence type="ECO:0000313" key="9">
    <source>
        <dbReference type="EMBL" id="AMU95793.1"/>
    </source>
</evidence>
<evidence type="ECO:0000313" key="10">
    <source>
        <dbReference type="Proteomes" id="UP000076234"/>
    </source>
</evidence>
<keyword evidence="7" id="KW-0998">Cell outer membrane</keyword>
<evidence type="ECO:0000256" key="6">
    <source>
        <dbReference type="ARBA" id="ARBA00023136"/>
    </source>
</evidence>
<dbReference type="GO" id="GO:0009279">
    <property type="term" value="C:cell outer membrane"/>
    <property type="evidence" value="ECO:0007669"/>
    <property type="project" value="UniProtKB-SubCell"/>
</dbReference>
<keyword evidence="4" id="KW-1134">Transmembrane beta strand</keyword>
<evidence type="ECO:0000256" key="1">
    <source>
        <dbReference type="ARBA" id="ARBA00004442"/>
    </source>
</evidence>
<dbReference type="GO" id="GO:0015288">
    <property type="term" value="F:porin activity"/>
    <property type="evidence" value="ECO:0007669"/>
    <property type="project" value="TreeGrafter"/>
</dbReference>
<dbReference type="KEGG" id="ster:AOA14_14360"/>
<protein>
    <recommendedName>
        <fullName evidence="11">Outer membrane protein</fullName>
    </recommendedName>
</protein>
<keyword evidence="6" id="KW-0472">Membrane</keyword>
<dbReference type="Proteomes" id="UP000076234">
    <property type="component" value="Chromosome"/>
</dbReference>
<comment type="subcellular location">
    <subcellularLocation>
        <location evidence="1">Cell outer membrane</location>
    </subcellularLocation>
</comment>
<dbReference type="STRING" id="1219058.AOA14_14360"/>
<keyword evidence="3" id="KW-0813">Transport</keyword>
<dbReference type="EMBL" id="CP013342">
    <property type="protein sequence ID" value="AMU95793.1"/>
    <property type="molecule type" value="Genomic_DNA"/>
</dbReference>
<accession>A0A142W183</accession>
<dbReference type="Gene3D" id="1.20.1600.10">
    <property type="entry name" value="Outer membrane efflux proteins (OEP)"/>
    <property type="match status" value="1"/>
</dbReference>
<dbReference type="PANTHER" id="PTHR30026">
    <property type="entry name" value="OUTER MEMBRANE PROTEIN TOLC"/>
    <property type="match status" value="1"/>
</dbReference>
<dbReference type="PANTHER" id="PTHR30026:SF22">
    <property type="entry name" value="OUTER MEMBRANE EFFLUX PROTEIN"/>
    <property type="match status" value="1"/>
</dbReference>
<reference evidence="10" key="1">
    <citation type="submission" date="2015-11" db="EMBL/GenBank/DDBJ databases">
        <title>Complete genome sequence of a polyethylene glycol-degrading strain Sphingopyxis terrae strain 203-1 (NBRC 15098).</title>
        <authorList>
            <person name="Yoshiyuki O."/>
            <person name="Shouta N."/>
            <person name="Nagata Y."/>
            <person name="Numata M."/>
            <person name="Tsuchikane K."/>
            <person name="Hosoyama A."/>
            <person name="Yamazoe A."/>
            <person name="Tsuda M."/>
            <person name="Fujita N."/>
            <person name="Kawai F."/>
        </authorList>
    </citation>
    <scope>NUCLEOTIDE SEQUENCE [LARGE SCALE GENOMIC DNA]</scope>
    <source>
        <strain evidence="10">203-1</strain>
    </source>
</reference>
<keyword evidence="5" id="KW-0812">Transmembrane</keyword>
<evidence type="ECO:0000256" key="7">
    <source>
        <dbReference type="ARBA" id="ARBA00023237"/>
    </source>
</evidence>
<dbReference type="SUPFAM" id="SSF56954">
    <property type="entry name" value="Outer membrane efflux proteins (OEP)"/>
    <property type="match status" value="1"/>
</dbReference>
<evidence type="ECO:0000256" key="8">
    <source>
        <dbReference type="SAM" id="SignalP"/>
    </source>
</evidence>
<name>A0A142W183_9SPHN</name>
<gene>
    <name evidence="9" type="ORF">AOA14_14360</name>
</gene>
<evidence type="ECO:0000256" key="5">
    <source>
        <dbReference type="ARBA" id="ARBA00022692"/>
    </source>
</evidence>
<dbReference type="AlphaFoldDB" id="A0A142W183"/>
<feature type="signal peptide" evidence="8">
    <location>
        <begin position="1"/>
        <end position="24"/>
    </location>
</feature>
<feature type="chain" id="PRO_5007502545" description="Outer membrane protein" evidence="8">
    <location>
        <begin position="25"/>
        <end position="421"/>
    </location>
</feature>
<keyword evidence="8" id="KW-0732">Signal</keyword>
<proteinExistence type="inferred from homology"/>
<dbReference type="RefSeq" id="WP_062902283.1">
    <property type="nucleotide sequence ID" value="NZ_CP013342.1"/>
</dbReference>
<evidence type="ECO:0008006" key="11">
    <source>
        <dbReference type="Google" id="ProtNLM"/>
    </source>
</evidence>
<reference evidence="9 10" key="2">
    <citation type="journal article" date="2016" name="Genome Announc.">
        <title>Complete Genome Sequence of Sphingopyxis terrae Strain 203-1 (NBRC 111660), a Polyethylene Glycol Degrader.</title>
        <authorList>
            <person name="Ohtsubo Y."/>
            <person name="Nonoyama S."/>
            <person name="Nagata Y."/>
            <person name="Numata M."/>
            <person name="Tsuchikane K."/>
            <person name="Hosoyama A."/>
            <person name="Yamazoe A."/>
            <person name="Tsuda M."/>
            <person name="Fujita N."/>
            <person name="Kawai F."/>
        </authorList>
    </citation>
    <scope>NUCLEOTIDE SEQUENCE [LARGE SCALE GENOMIC DNA]</scope>
    <source>
        <strain evidence="9 10">203-1</strain>
    </source>
</reference>
<sequence length="421" mass="43128">MKRAATLLTAACLAALALPHPAAAQDLATAIADARAHSPALEAAAADADAAAARLAQARAAAGPTASVEGSVGTGRLDPGGYFGLTAQNVTPSAVQLVGEYPLYAGGRISAAIDQAAAGSRAATLGKDMARQNLTLATVGAYAEVLTARDLVASYGKLVDALGEIVRHTGLRYDVGDATSSEVAQAKARRAEGQAGLVQAQGRLTAALARLERLTGKPVGDLAPLPPRPEVPATLGEAVEAAVAANVLLAQADAGVDGAAAGVRAAKATNRPQLGVFAEGARIRDQFFPDYRADNVTVGLRGRWTFFDSGAGSARVREAQSKLSASEARLRQARDDVTQAVIEAWSGLDSAERALDAARDGDAAAREALRGTRLEVRSGARPPLAELDAEREAIAATARLAEAQASVQTAAWRLRLLCGIE</sequence>
<organism evidence="9 10">
    <name type="scientific">Sphingopyxis terrae subsp. terrae NBRC 15098</name>
    <dbReference type="NCBI Taxonomy" id="1219058"/>
    <lineage>
        <taxon>Bacteria</taxon>
        <taxon>Pseudomonadati</taxon>
        <taxon>Pseudomonadota</taxon>
        <taxon>Alphaproteobacteria</taxon>
        <taxon>Sphingomonadales</taxon>
        <taxon>Sphingomonadaceae</taxon>
        <taxon>Sphingopyxis</taxon>
    </lineage>
</organism>
<comment type="similarity">
    <text evidence="2">Belongs to the outer membrane factor (OMF) (TC 1.B.17) family.</text>
</comment>
<evidence type="ECO:0000256" key="4">
    <source>
        <dbReference type="ARBA" id="ARBA00022452"/>
    </source>
</evidence>
<dbReference type="Pfam" id="PF02321">
    <property type="entry name" value="OEP"/>
    <property type="match status" value="2"/>
</dbReference>
<evidence type="ECO:0000256" key="3">
    <source>
        <dbReference type="ARBA" id="ARBA00022448"/>
    </source>
</evidence>
<evidence type="ECO:0000256" key="2">
    <source>
        <dbReference type="ARBA" id="ARBA00007613"/>
    </source>
</evidence>
<dbReference type="GO" id="GO:1990281">
    <property type="term" value="C:efflux pump complex"/>
    <property type="evidence" value="ECO:0007669"/>
    <property type="project" value="TreeGrafter"/>
</dbReference>
<dbReference type="InterPro" id="IPR003423">
    <property type="entry name" value="OMP_efflux"/>
</dbReference>